<dbReference type="AlphaFoldDB" id="A0A1L9B4P3"/>
<keyword evidence="1" id="KW-0732">Signal</keyword>
<reference evidence="3" key="1">
    <citation type="submission" date="2016-11" db="EMBL/GenBank/DDBJ databases">
        <authorList>
            <person name="Shukria A."/>
            <person name="Stevens D.C."/>
        </authorList>
    </citation>
    <scope>NUCLEOTIDE SEQUENCE [LARGE SCALE GENOMIC DNA]</scope>
    <source>
        <strain evidence="3">Cbfe23</strain>
    </source>
</reference>
<dbReference type="Proteomes" id="UP000182229">
    <property type="component" value="Unassembled WGS sequence"/>
</dbReference>
<evidence type="ECO:0000313" key="2">
    <source>
        <dbReference type="EMBL" id="OJH37229.1"/>
    </source>
</evidence>
<keyword evidence="3" id="KW-1185">Reference proteome</keyword>
<dbReference type="EMBL" id="MPIN01000008">
    <property type="protein sequence ID" value="OJH37229.1"/>
    <property type="molecule type" value="Genomic_DNA"/>
</dbReference>
<dbReference type="RefSeq" id="WP_071901565.1">
    <property type="nucleotide sequence ID" value="NZ_MPIN01000008.1"/>
</dbReference>
<reference evidence="2 3" key="2">
    <citation type="submission" date="2016-12" db="EMBL/GenBank/DDBJ databases">
        <title>Draft Genome Sequence of Cystobacter ferrugineus Strain Cbfe23.</title>
        <authorList>
            <person name="Akbar S."/>
            <person name="Dowd S.E."/>
            <person name="Stevens D.C."/>
        </authorList>
    </citation>
    <scope>NUCLEOTIDE SEQUENCE [LARGE SCALE GENOMIC DNA]</scope>
    <source>
        <strain evidence="2 3">Cbfe23</strain>
    </source>
</reference>
<proteinExistence type="predicted"/>
<name>A0A1L9B4P3_9BACT</name>
<accession>A0A1L9B4P3</accession>
<evidence type="ECO:0000313" key="3">
    <source>
        <dbReference type="Proteomes" id="UP000182229"/>
    </source>
</evidence>
<gene>
    <name evidence="2" type="ORF">BON30_28365</name>
</gene>
<feature type="signal peptide" evidence="1">
    <location>
        <begin position="1"/>
        <end position="24"/>
    </location>
</feature>
<protein>
    <submittedName>
        <fullName evidence="2">DUF1585 domain-containing protein</fullName>
    </submittedName>
</protein>
<dbReference type="STRING" id="83449.BON30_28365"/>
<comment type="caution">
    <text evidence="2">The sequence shown here is derived from an EMBL/GenBank/DDBJ whole genome shotgun (WGS) entry which is preliminary data.</text>
</comment>
<sequence length="684" mass="75938">MPLARSVLAPLAAALLLGSTPALAEDGPVCAPVTKVPLERYLRQLSLDLLGRPPTVEEYTAVRAKGEVSVEDVRSMMNSEEFYTRMRGYHRALLWSNVSGSVNNNGNYRLYGKGDATEALSMRANSSIQLRGANGVGCDSYIPQESCATAPRQDPHAEPTTTKACYDERGVPLPVSWDYDTISYYQCNRLDLVPNEDPTKDPVPDLAINSCEAATNKKVGERLDPKYMYFCDMRRVGTALVPHLCKPHPTKGSTSALTVEETDSAGKVVAFKHANPTNTTTLTRLDRCSLTMTPRNGVVGTYVPQRGCIQREGYVTRPAPFWDINGPEVRICAIEAQERSVNPWTLESCTTSRFNNDRSCGCGERMRRCENVATSTTAAVTHSSRVSAINAEPELIADSVLRNDEPYFNILTTRRSFVNGPLSELYRDPQQGVGVFSLSSPAPAESMPVLPFADANTWREYVRGPQHSGVLTTPAWLYRFPTQRARVSHFYSAFLCKAFVPSNNRPPPAEDACNRDNNLATRCACKDCHATIEPTGAHWGRFAERAALYLEPSRFPRFDPKCYDCAIAGNTSCGGECSQYVMQAYDEGGARFLGTLTSYLYRNDEEEKNIEGGPQALVQRLMQGGDLERCAVRRIWEEFLGRPMSAQEQVLYLEQFAADFAADNHRLKGLIERLLLSDAYRRID</sequence>
<evidence type="ECO:0000256" key="1">
    <source>
        <dbReference type="SAM" id="SignalP"/>
    </source>
</evidence>
<organism evidence="2 3">
    <name type="scientific">Cystobacter ferrugineus</name>
    <dbReference type="NCBI Taxonomy" id="83449"/>
    <lineage>
        <taxon>Bacteria</taxon>
        <taxon>Pseudomonadati</taxon>
        <taxon>Myxococcota</taxon>
        <taxon>Myxococcia</taxon>
        <taxon>Myxococcales</taxon>
        <taxon>Cystobacterineae</taxon>
        <taxon>Archangiaceae</taxon>
        <taxon>Cystobacter</taxon>
    </lineage>
</organism>
<dbReference type="OrthoDB" id="5480349at2"/>
<feature type="chain" id="PRO_5013335849" evidence="1">
    <location>
        <begin position="25"/>
        <end position="684"/>
    </location>
</feature>